<dbReference type="EMBL" id="MTSL01000150">
    <property type="protein sequence ID" value="PJF17893.1"/>
    <property type="molecule type" value="Genomic_DNA"/>
</dbReference>
<sequence>MPIFPVCIYSGTTIIISVYTSHLDYFRFFRFELLPTFKSSDSDPDSASVPDSDSEYSSGSFSAGSQFTGLRRKNGQEGTQMIMASPSPINHPYSANSSDCMTHP</sequence>
<organism evidence="2 3">
    <name type="scientific">Paramicrosporidium saccamoebae</name>
    <dbReference type="NCBI Taxonomy" id="1246581"/>
    <lineage>
        <taxon>Eukaryota</taxon>
        <taxon>Fungi</taxon>
        <taxon>Fungi incertae sedis</taxon>
        <taxon>Cryptomycota</taxon>
        <taxon>Cryptomycota incertae sedis</taxon>
        <taxon>Paramicrosporidium</taxon>
    </lineage>
</organism>
<dbReference type="Proteomes" id="UP000240830">
    <property type="component" value="Unassembled WGS sequence"/>
</dbReference>
<name>A0A2H9TJG1_9FUNG</name>
<keyword evidence="3" id="KW-1185">Reference proteome</keyword>
<feature type="region of interest" description="Disordered" evidence="1">
    <location>
        <begin position="37"/>
        <end position="104"/>
    </location>
</feature>
<gene>
    <name evidence="2" type="ORF">PSACC_02219</name>
</gene>
<evidence type="ECO:0000313" key="3">
    <source>
        <dbReference type="Proteomes" id="UP000240830"/>
    </source>
</evidence>
<feature type="compositionally biased region" description="Polar residues" evidence="1">
    <location>
        <begin position="93"/>
        <end position="104"/>
    </location>
</feature>
<protein>
    <submittedName>
        <fullName evidence="2">Uncharacterized protein</fullName>
    </submittedName>
</protein>
<evidence type="ECO:0000313" key="2">
    <source>
        <dbReference type="EMBL" id="PJF17893.1"/>
    </source>
</evidence>
<proteinExistence type="predicted"/>
<reference evidence="2 3" key="1">
    <citation type="submission" date="2016-10" db="EMBL/GenBank/DDBJ databases">
        <title>The genome of Paramicrosporidium saccamoebae is the missing link in understanding Cryptomycota and Microsporidia evolution.</title>
        <authorList>
            <person name="Quandt C.A."/>
            <person name="Beaudet D."/>
            <person name="Corsaro D."/>
            <person name="Michel R."/>
            <person name="Corradi N."/>
            <person name="James T."/>
        </authorList>
    </citation>
    <scope>NUCLEOTIDE SEQUENCE [LARGE SCALE GENOMIC DNA]</scope>
    <source>
        <strain evidence="2 3">KSL3</strain>
    </source>
</reference>
<feature type="compositionally biased region" description="Low complexity" evidence="1">
    <location>
        <begin position="45"/>
        <end position="65"/>
    </location>
</feature>
<dbReference type="AlphaFoldDB" id="A0A2H9TJG1"/>
<accession>A0A2H9TJG1</accession>
<evidence type="ECO:0000256" key="1">
    <source>
        <dbReference type="SAM" id="MobiDB-lite"/>
    </source>
</evidence>
<comment type="caution">
    <text evidence="2">The sequence shown here is derived from an EMBL/GenBank/DDBJ whole genome shotgun (WGS) entry which is preliminary data.</text>
</comment>